<dbReference type="FunFam" id="3.30.200.20:FF:000199">
    <property type="entry name" value="Phosphoribosylaminoimidazole-succinocarboxamide synthase"/>
    <property type="match status" value="1"/>
</dbReference>
<evidence type="ECO:0000256" key="6">
    <source>
        <dbReference type="ARBA" id="ARBA00022840"/>
    </source>
</evidence>
<gene>
    <name evidence="8" type="primary">purC</name>
    <name evidence="10" type="ORF">JCM19296_3360</name>
</gene>
<dbReference type="Gene3D" id="3.30.200.20">
    <property type="entry name" value="Phosphorylase Kinase, domain 1"/>
    <property type="match status" value="1"/>
</dbReference>
<organism evidence="10 11">
    <name type="scientific">Nonlabens ulvanivorans</name>
    <name type="common">Persicivirga ulvanivorans</name>
    <dbReference type="NCBI Taxonomy" id="906888"/>
    <lineage>
        <taxon>Bacteria</taxon>
        <taxon>Pseudomonadati</taxon>
        <taxon>Bacteroidota</taxon>
        <taxon>Flavobacteriia</taxon>
        <taxon>Flavobacteriales</taxon>
        <taxon>Flavobacteriaceae</taxon>
        <taxon>Nonlabens</taxon>
    </lineage>
</organism>
<keyword evidence="5 8" id="KW-0658">Purine biosynthesis</keyword>
<dbReference type="GO" id="GO:0005737">
    <property type="term" value="C:cytoplasm"/>
    <property type="evidence" value="ECO:0007669"/>
    <property type="project" value="TreeGrafter"/>
</dbReference>
<comment type="similarity">
    <text evidence="2 8">Belongs to the SAICAR synthetase family.</text>
</comment>
<keyword evidence="3 8" id="KW-0436">Ligase</keyword>
<sequence length="321" mass="36957">MNLPNTITDIDFNFPNQTHVYKGKVRQVYSVNDDLLIMVASDRLSAFDVVMPRGIPYKGQILNQIATQMMQATEDIVPNWLLATPDPNVAIGYQCEPFKVEMVIRGYMSGHAAREYKAGRRMICGVAMPDGLKENDPFPEPIITPATKAEMGDHDEDISREDIISRGIVSEHDYEILENYTRDLFKRGSQLAKKRGLILVDTKYEFGKTKDGKIVLIDEIHTPDSSRYFYAEGYQARQDRSEPQKQLSKEFVRQWLISHNFQGLKGQTLPEMDDDYILSVSDRYIELYEKITGKEFEKSDTSDIKNRIESNVQDWFEANFL</sequence>
<comment type="caution">
    <text evidence="10">The sequence shown here is derived from an EMBL/GenBank/DDBJ whole genome shotgun (WGS) entry which is preliminary data.</text>
</comment>
<dbReference type="PROSITE" id="PS01058">
    <property type="entry name" value="SAICAR_SYNTHETASE_2"/>
    <property type="match status" value="1"/>
</dbReference>
<evidence type="ECO:0000256" key="1">
    <source>
        <dbReference type="ARBA" id="ARBA00004672"/>
    </source>
</evidence>
<dbReference type="Gene3D" id="3.30.470.20">
    <property type="entry name" value="ATP-grasp fold, B domain"/>
    <property type="match status" value="1"/>
</dbReference>
<dbReference type="FunFam" id="3.30.470.20:FF:000015">
    <property type="entry name" value="Phosphoribosylaminoimidazole-succinocarboxamide synthase"/>
    <property type="match status" value="1"/>
</dbReference>
<name>A0A081DFQ5_NONUL</name>
<dbReference type="GO" id="GO:0004639">
    <property type="term" value="F:phosphoribosylaminoimidazolesuccinocarboxamide synthase activity"/>
    <property type="evidence" value="ECO:0007669"/>
    <property type="project" value="UniProtKB-UniRule"/>
</dbReference>
<evidence type="ECO:0000256" key="4">
    <source>
        <dbReference type="ARBA" id="ARBA00022741"/>
    </source>
</evidence>
<evidence type="ECO:0000256" key="7">
    <source>
        <dbReference type="ARBA" id="ARBA00048475"/>
    </source>
</evidence>
<dbReference type="CDD" id="cd01414">
    <property type="entry name" value="SAICAR_synt_Sc"/>
    <property type="match status" value="1"/>
</dbReference>
<accession>A0A081DFQ5</accession>
<dbReference type="PANTHER" id="PTHR43700">
    <property type="entry name" value="PHOSPHORIBOSYLAMINOIMIDAZOLE-SUCCINOCARBOXAMIDE SYNTHASE"/>
    <property type="match status" value="1"/>
</dbReference>
<dbReference type="InterPro" id="IPR018236">
    <property type="entry name" value="SAICAR_synthetase_CS"/>
</dbReference>
<keyword evidence="4 8" id="KW-0547">Nucleotide-binding</keyword>
<comment type="pathway">
    <text evidence="1 8">Purine metabolism; IMP biosynthesis via de novo pathway; 5-amino-1-(5-phospho-D-ribosyl)imidazole-4-carboxamide from 5-amino-1-(5-phospho-D-ribosyl)imidazole-4-carboxylate: step 1/2.</text>
</comment>
<dbReference type="AlphaFoldDB" id="A0A081DFQ5"/>
<dbReference type="UniPathway" id="UPA00074">
    <property type="reaction ID" value="UER00131"/>
</dbReference>
<dbReference type="SUPFAM" id="SSF56104">
    <property type="entry name" value="SAICAR synthase-like"/>
    <property type="match status" value="1"/>
</dbReference>
<feature type="domain" description="SAICAR synthetase/ADE2 N-terminal" evidence="9">
    <location>
        <begin position="20"/>
        <end position="259"/>
    </location>
</feature>
<dbReference type="Pfam" id="PF01259">
    <property type="entry name" value="SAICAR_synt"/>
    <property type="match status" value="1"/>
</dbReference>
<dbReference type="HAMAP" id="MF_00137">
    <property type="entry name" value="SAICAR_synth"/>
    <property type="match status" value="1"/>
</dbReference>
<dbReference type="NCBIfam" id="NF009251">
    <property type="entry name" value="PRK12607.1"/>
    <property type="match status" value="1"/>
</dbReference>
<dbReference type="InterPro" id="IPR028923">
    <property type="entry name" value="SAICAR_synt/ADE2_N"/>
</dbReference>
<evidence type="ECO:0000256" key="8">
    <source>
        <dbReference type="HAMAP-Rule" id="MF_00137"/>
    </source>
</evidence>
<evidence type="ECO:0000256" key="2">
    <source>
        <dbReference type="ARBA" id="ARBA00010190"/>
    </source>
</evidence>
<comment type="catalytic activity">
    <reaction evidence="7 8">
        <text>5-amino-1-(5-phospho-D-ribosyl)imidazole-4-carboxylate + L-aspartate + ATP = (2S)-2-[5-amino-1-(5-phospho-beta-D-ribosyl)imidazole-4-carboxamido]succinate + ADP + phosphate + 2 H(+)</text>
        <dbReference type="Rhea" id="RHEA:22628"/>
        <dbReference type="ChEBI" id="CHEBI:15378"/>
        <dbReference type="ChEBI" id="CHEBI:29991"/>
        <dbReference type="ChEBI" id="CHEBI:30616"/>
        <dbReference type="ChEBI" id="CHEBI:43474"/>
        <dbReference type="ChEBI" id="CHEBI:58443"/>
        <dbReference type="ChEBI" id="CHEBI:77657"/>
        <dbReference type="ChEBI" id="CHEBI:456216"/>
        <dbReference type="EC" id="6.3.2.6"/>
    </reaction>
</comment>
<protein>
    <recommendedName>
        <fullName evidence="8">Phosphoribosylaminoimidazole-succinocarboxamide synthase</fullName>
        <ecNumber evidence="8">6.3.2.6</ecNumber>
    </recommendedName>
    <alternativeName>
        <fullName evidence="8">SAICAR synthetase</fullName>
    </alternativeName>
</protein>
<evidence type="ECO:0000259" key="9">
    <source>
        <dbReference type="Pfam" id="PF01259"/>
    </source>
</evidence>
<evidence type="ECO:0000256" key="3">
    <source>
        <dbReference type="ARBA" id="ARBA00022598"/>
    </source>
</evidence>
<dbReference type="GO" id="GO:0005524">
    <property type="term" value="F:ATP binding"/>
    <property type="evidence" value="ECO:0007669"/>
    <property type="project" value="UniProtKB-KW"/>
</dbReference>
<dbReference type="Proteomes" id="UP000028980">
    <property type="component" value="Unassembled WGS sequence"/>
</dbReference>
<evidence type="ECO:0000313" key="11">
    <source>
        <dbReference type="Proteomes" id="UP000028980"/>
    </source>
</evidence>
<keyword evidence="6 8" id="KW-0067">ATP-binding</keyword>
<evidence type="ECO:0000313" key="10">
    <source>
        <dbReference type="EMBL" id="GAK77751.1"/>
    </source>
</evidence>
<dbReference type="NCBIfam" id="NF010568">
    <property type="entry name" value="PRK13961.1"/>
    <property type="match status" value="1"/>
</dbReference>
<evidence type="ECO:0000256" key="5">
    <source>
        <dbReference type="ARBA" id="ARBA00022755"/>
    </source>
</evidence>
<dbReference type="EMBL" id="BBLG01000012">
    <property type="protein sequence ID" value="GAK77751.1"/>
    <property type="molecule type" value="Genomic_DNA"/>
</dbReference>
<dbReference type="EC" id="6.3.2.6" evidence="8"/>
<dbReference type="PANTHER" id="PTHR43700:SF1">
    <property type="entry name" value="PHOSPHORIBOSYLAMINOIMIDAZOLE-SUCCINOCARBOXAMIDE SYNTHASE"/>
    <property type="match status" value="1"/>
</dbReference>
<dbReference type="GO" id="GO:0006189">
    <property type="term" value="P:'de novo' IMP biosynthetic process"/>
    <property type="evidence" value="ECO:0007669"/>
    <property type="project" value="UniProtKB-UniRule"/>
</dbReference>
<proteinExistence type="inferred from homology"/>
<reference evidence="10 11" key="1">
    <citation type="journal article" date="2014" name="Genome Announc.">
        <title>Draft Genome Sequences of Marine Flavobacterium Nonlabens Strains NR17, NR24, NR27, NR32, NR33, and Ara13.</title>
        <authorList>
            <person name="Nakanishi M."/>
            <person name="Meirelles P."/>
            <person name="Suzuki R."/>
            <person name="Takatani N."/>
            <person name="Mino S."/>
            <person name="Suda W."/>
            <person name="Oshima K."/>
            <person name="Hattori M."/>
            <person name="Ohkuma M."/>
            <person name="Hosokawa M."/>
            <person name="Miyashita K."/>
            <person name="Thompson F.L."/>
            <person name="Niwa A."/>
            <person name="Sawabe T."/>
            <person name="Sawabe T."/>
        </authorList>
    </citation>
    <scope>NUCLEOTIDE SEQUENCE [LARGE SCALE GENOMIC DNA]</scope>
    <source>
        <strain evidence="11">JCM19296</strain>
    </source>
</reference>